<reference evidence="1" key="2">
    <citation type="book" date="2010" name="PROCEEDINGS OF 13TH INTERNATIONAL CONFERENCE ON HARMFUL ALGAE" publisher="International Society For The Study of Harmful Algae" city="Hong Kong, China">
        <title>Dinoflagellate meta-transcriptomics enabled by spliced leader.</title>
        <editorList>
            <person name="Unknown A."/>
        </editorList>
        <authorList>
            <person name="Lin S."/>
            <person name="Zhang H."/>
        </authorList>
    </citation>
    <scope>NUCLEOTIDE SEQUENCE</scope>
    <source>
        <strain evidence="1">CCMP1831</strain>
    </source>
</reference>
<dbReference type="AlphaFoldDB" id="E8Z6B6"/>
<reference evidence="1" key="1">
    <citation type="submission" date="2008-12" db="EMBL/GenBank/DDBJ databases">
        <authorList>
            <person name="Zhang H."/>
            <person name="Lin S."/>
        </authorList>
    </citation>
    <scope>NUCLEOTIDE SEQUENCE</scope>
    <source>
        <strain evidence="1">CCMP1831</strain>
    </source>
</reference>
<dbReference type="EMBL" id="FJ599943">
    <property type="protein sequence ID" value="ACU44996.1"/>
    <property type="molecule type" value="mRNA"/>
</dbReference>
<feature type="non-terminal residue" evidence="1">
    <location>
        <position position="1"/>
    </location>
</feature>
<sequence>PLCYDPLKFTLCFSGLSSAKGLSHPKFEIEIAHGTFDGRRGSYATRSRPNACHVTVDAVKNTSFRYLVNAAS</sequence>
<protein>
    <submittedName>
        <fullName evidence="1">Uncharacterized protein</fullName>
    </submittedName>
</protein>
<name>E8Z6B6_PFIPI</name>
<proteinExistence type="evidence at transcript level"/>
<accession>E8Z6B6</accession>
<organism evidence="1">
    <name type="scientific">Pfiesteria piscicida</name>
    <name type="common">Phantom dinoflagellate</name>
    <dbReference type="NCBI Taxonomy" id="71001"/>
    <lineage>
        <taxon>Eukaryota</taxon>
        <taxon>Sar</taxon>
        <taxon>Alveolata</taxon>
        <taxon>Dinophyceae</taxon>
        <taxon>Peridiniales</taxon>
        <taxon>Pfiesteriaceae</taxon>
        <taxon>Pfiesteria</taxon>
    </lineage>
</organism>
<evidence type="ECO:0000313" key="1">
    <source>
        <dbReference type="EMBL" id="ACU44996.1"/>
    </source>
</evidence>